<comment type="subcellular location">
    <subcellularLocation>
        <location evidence="1">Cytoplasm</location>
    </subcellularLocation>
</comment>
<dbReference type="AlphaFoldDB" id="A0A1A2ZTQ4"/>
<keyword evidence="3" id="KW-0963">Cytoplasm</keyword>
<evidence type="ECO:0000256" key="3">
    <source>
        <dbReference type="ARBA" id="ARBA00022490"/>
    </source>
</evidence>
<comment type="similarity">
    <text evidence="2">Belongs to the EspG family.</text>
</comment>
<protein>
    <submittedName>
        <fullName evidence="5">Secretion protein EspG</fullName>
    </submittedName>
</protein>
<name>A0A1A2ZTQ4_9MYCO</name>
<dbReference type="OrthoDB" id="4741091at2"/>
<dbReference type="Pfam" id="PF14011">
    <property type="entry name" value="ESX-1_EspG"/>
    <property type="match status" value="1"/>
</dbReference>
<sequence>MLTTTLDGLWVLQVLTGVEVIAPELGLRPHLPSVEPRQLALAHPIADELRAHGVIDESGAVDNTVVEWLTVLSRRDMALLMQLRSPHDVESARVLLARCGQWWVVMERSASSIRIHGAGTTSAADTGEALISAQIERLCGCRPAAPLRPVTVDAAVMRAEAPNQDALWRFLAAQHLDADQQQILKWAGDSKRSAQVSIVAIHTDTGRLTRSRIDDSAVTIIDTPEGRLLAEHVVAAGKSWLIVAPGTTPAIGSAVKAMVQGLPTHEGWYSHRQVG</sequence>
<evidence type="ECO:0000313" key="6">
    <source>
        <dbReference type="Proteomes" id="UP000093592"/>
    </source>
</evidence>
<dbReference type="InterPro" id="IPR025734">
    <property type="entry name" value="EspG"/>
</dbReference>
<dbReference type="Proteomes" id="UP000093592">
    <property type="component" value="Unassembled WGS sequence"/>
</dbReference>
<evidence type="ECO:0000256" key="4">
    <source>
        <dbReference type="ARBA" id="ARBA00023186"/>
    </source>
</evidence>
<evidence type="ECO:0000256" key="1">
    <source>
        <dbReference type="ARBA" id="ARBA00004496"/>
    </source>
</evidence>
<evidence type="ECO:0000256" key="2">
    <source>
        <dbReference type="ARBA" id="ARBA00006411"/>
    </source>
</evidence>
<accession>A0A1A2ZTQ4</accession>
<reference evidence="6" key="1">
    <citation type="submission" date="2016-06" db="EMBL/GenBank/DDBJ databases">
        <authorList>
            <person name="Sutton G."/>
            <person name="Brinkac L."/>
            <person name="Sanka R."/>
            <person name="Adams M."/>
            <person name="Lau E."/>
            <person name="Sam S."/>
            <person name="Sreng N."/>
            <person name="Him V."/>
            <person name="Kerleguer A."/>
            <person name="Cheng S."/>
        </authorList>
    </citation>
    <scope>NUCLEOTIDE SEQUENCE [LARGE SCALE GENOMIC DNA]</scope>
    <source>
        <strain evidence="6">E861</strain>
    </source>
</reference>
<comment type="caution">
    <text evidence="5">The sequence shown here is derived from an EMBL/GenBank/DDBJ whole genome shotgun (WGS) entry which is preliminary data.</text>
</comment>
<dbReference type="EMBL" id="LZKJ01000006">
    <property type="protein sequence ID" value="OBI53685.1"/>
    <property type="molecule type" value="Genomic_DNA"/>
</dbReference>
<dbReference type="GO" id="GO:0005737">
    <property type="term" value="C:cytoplasm"/>
    <property type="evidence" value="ECO:0007669"/>
    <property type="project" value="UniProtKB-SubCell"/>
</dbReference>
<evidence type="ECO:0000313" key="5">
    <source>
        <dbReference type="EMBL" id="OBI53685.1"/>
    </source>
</evidence>
<proteinExistence type="inferred from homology"/>
<dbReference type="RefSeq" id="WP_065012558.1">
    <property type="nucleotide sequence ID" value="NZ_LZKJ01000006.1"/>
</dbReference>
<gene>
    <name evidence="5" type="ORF">A5707_11255</name>
</gene>
<keyword evidence="4" id="KW-0143">Chaperone</keyword>
<organism evidence="5 6">
    <name type="scientific">Mycobacterium kyorinense</name>
    <dbReference type="NCBI Taxonomy" id="487514"/>
    <lineage>
        <taxon>Bacteria</taxon>
        <taxon>Bacillati</taxon>
        <taxon>Actinomycetota</taxon>
        <taxon>Actinomycetes</taxon>
        <taxon>Mycobacteriales</taxon>
        <taxon>Mycobacteriaceae</taxon>
        <taxon>Mycobacterium</taxon>
    </lineage>
</organism>